<organism evidence="3 4">
    <name type="scientific">Ottowia thiooxydans</name>
    <dbReference type="NCBI Taxonomy" id="219182"/>
    <lineage>
        <taxon>Bacteria</taxon>
        <taxon>Pseudomonadati</taxon>
        <taxon>Pseudomonadota</taxon>
        <taxon>Betaproteobacteria</taxon>
        <taxon>Burkholderiales</taxon>
        <taxon>Comamonadaceae</taxon>
        <taxon>Ottowia</taxon>
    </lineage>
</organism>
<dbReference type="Gene3D" id="3.40.50.720">
    <property type="entry name" value="NAD(P)-binding Rossmann-like Domain"/>
    <property type="match status" value="1"/>
</dbReference>
<dbReference type="Gene3D" id="3.30.470.20">
    <property type="entry name" value="ATP-grasp fold, B domain"/>
    <property type="match status" value="1"/>
</dbReference>
<gene>
    <name evidence="3" type="ORF">ABIE13_002603</name>
</gene>
<dbReference type="GO" id="GO:0043758">
    <property type="term" value="F:acetate-CoA ligase (ADP-forming) activity"/>
    <property type="evidence" value="ECO:0007669"/>
    <property type="project" value="UniProtKB-EC"/>
</dbReference>
<proteinExistence type="predicted"/>
<dbReference type="SUPFAM" id="SSF52210">
    <property type="entry name" value="Succinyl-CoA synthetase domains"/>
    <property type="match status" value="2"/>
</dbReference>
<dbReference type="Pfam" id="PF13380">
    <property type="entry name" value="CoA_binding_2"/>
    <property type="match status" value="1"/>
</dbReference>
<dbReference type="InterPro" id="IPR032875">
    <property type="entry name" value="Succ_CoA_lig_flav_dom"/>
</dbReference>
<keyword evidence="1" id="KW-0067">ATP-binding</keyword>
<evidence type="ECO:0000313" key="4">
    <source>
        <dbReference type="Proteomes" id="UP001549320"/>
    </source>
</evidence>
<dbReference type="InterPro" id="IPR016102">
    <property type="entry name" value="Succinyl-CoA_synth-like"/>
</dbReference>
<dbReference type="InterPro" id="IPR003781">
    <property type="entry name" value="CoA-bd"/>
</dbReference>
<dbReference type="SUPFAM" id="SSF56059">
    <property type="entry name" value="Glutathione synthetase ATP-binding domain-like"/>
    <property type="match status" value="1"/>
</dbReference>
<dbReference type="EC" id="6.2.1.13" evidence="3"/>
<feature type="domain" description="ATP-grasp" evidence="2">
    <location>
        <begin position="460"/>
        <end position="496"/>
    </location>
</feature>
<protein>
    <submittedName>
        <fullName evidence="3">Acyl-CoA synthetase (NDP forming)</fullName>
        <ecNumber evidence="3">6.2.1.13</ecNumber>
    </submittedName>
</protein>
<accession>A0ABV2Q990</accession>
<dbReference type="InterPro" id="IPR036291">
    <property type="entry name" value="NAD(P)-bd_dom_sf"/>
</dbReference>
<dbReference type="PANTHER" id="PTHR42793:SF4">
    <property type="entry name" value="BLL6376 PROTEIN"/>
    <property type="match status" value="1"/>
</dbReference>
<evidence type="ECO:0000313" key="3">
    <source>
        <dbReference type="EMBL" id="MET4577492.1"/>
    </source>
</evidence>
<keyword evidence="1" id="KW-0547">Nucleotide-binding</keyword>
<dbReference type="InterPro" id="IPR013815">
    <property type="entry name" value="ATP_grasp_subdomain_1"/>
</dbReference>
<dbReference type="Proteomes" id="UP001549320">
    <property type="component" value="Unassembled WGS sequence"/>
</dbReference>
<dbReference type="PROSITE" id="PS50975">
    <property type="entry name" value="ATP_GRASP"/>
    <property type="match status" value="1"/>
</dbReference>
<keyword evidence="4" id="KW-1185">Reference proteome</keyword>
<dbReference type="Gene3D" id="3.40.50.261">
    <property type="entry name" value="Succinyl-CoA synthetase domains"/>
    <property type="match status" value="2"/>
</dbReference>
<dbReference type="Pfam" id="PF13607">
    <property type="entry name" value="Succ_CoA_lig"/>
    <property type="match status" value="1"/>
</dbReference>
<dbReference type="Gene3D" id="3.30.1490.20">
    <property type="entry name" value="ATP-grasp fold, A domain"/>
    <property type="match status" value="1"/>
</dbReference>
<name>A0ABV2Q990_9BURK</name>
<dbReference type="EMBL" id="JBEPSH010000005">
    <property type="protein sequence ID" value="MET4577492.1"/>
    <property type="molecule type" value="Genomic_DNA"/>
</dbReference>
<comment type="caution">
    <text evidence="3">The sequence shown here is derived from an EMBL/GenBank/DDBJ whole genome shotgun (WGS) entry which is preliminary data.</text>
</comment>
<evidence type="ECO:0000256" key="1">
    <source>
        <dbReference type="PROSITE-ProRule" id="PRU00409"/>
    </source>
</evidence>
<sequence>MNSLRSLEYDGPVFPINPKYPTLLGYNCFASLDDLSEVPDVTAICLNGASALREMTHLARIGARAAVMYDGGFAEAGEEGQRQQEQLLSLAQKAGIAVCGPNCMGIVNLVDGSSTYKLPILNGRALRGNIGLISQSGSITIGLLSDTRRFGFSHVVSAGNEAVVTAGDYVNFLVDDENTEIIALFLEAVRHPGKFKAALLKAARAGKPVVVLKVGNSRRAMEAVASHTGGLAGEARVFSELLKSLGAIEVTSLDEMTEILAAFQAKRLPHGDRIAVVTGSGGHTELVLDTVDRAALNLPPMQAHELELMRAAIGHFAGDGNPLDAWGAGDVSTNLRMALQHFSASPDYDAVVLCNENNENSAIGRSELACTVFAQSAAMSEKPHYLLNTRPGLMHSGNLELLRGAGAAMLGGVRQGLSAIDALARWSCKDLQPTEMPVHTGHNVLTAMGARKMVNEYDAKALLREFGVPCVPELLTDEFKACLEAAERFGWPVVLKVASDEIPHKTEAGLVVLNIHDSSELQKAWNLLCERCVALRVSSDRLLVQKMVRGGIEVFLGIKRDPAWGHVLAFGVGGILIELIDEVELRLMPASEAQVRQMLTLGRAGKLLQGFRGKPAGDIEALVHCTLAVCKFVVACGDSLEEMDLNPILVLPQGQGCLVVDALIKANP</sequence>
<dbReference type="InterPro" id="IPR011761">
    <property type="entry name" value="ATP-grasp"/>
</dbReference>
<evidence type="ECO:0000259" key="2">
    <source>
        <dbReference type="PROSITE" id="PS50975"/>
    </source>
</evidence>
<dbReference type="SUPFAM" id="SSF51735">
    <property type="entry name" value="NAD(P)-binding Rossmann-fold domains"/>
    <property type="match status" value="1"/>
</dbReference>
<dbReference type="Pfam" id="PF13549">
    <property type="entry name" value="ATP-grasp_5"/>
    <property type="match status" value="1"/>
</dbReference>
<keyword evidence="3" id="KW-0436">Ligase</keyword>
<dbReference type="PANTHER" id="PTHR42793">
    <property type="entry name" value="COA BINDING DOMAIN CONTAINING PROTEIN"/>
    <property type="match status" value="1"/>
</dbReference>
<reference evidence="3 4" key="1">
    <citation type="submission" date="2024-06" db="EMBL/GenBank/DDBJ databases">
        <title>Sorghum-associated microbial communities from plants grown in Nebraska, USA.</title>
        <authorList>
            <person name="Schachtman D."/>
        </authorList>
    </citation>
    <scope>NUCLEOTIDE SEQUENCE [LARGE SCALE GENOMIC DNA]</scope>
    <source>
        <strain evidence="3 4">2709</strain>
    </source>
</reference>